<dbReference type="InterPro" id="IPR045068">
    <property type="entry name" value="BACURD1-3"/>
</dbReference>
<dbReference type="InterPro" id="IPR000210">
    <property type="entry name" value="BTB/POZ_dom"/>
</dbReference>
<dbReference type="EMBL" id="CATQJA010002706">
    <property type="protein sequence ID" value="CAJ0585793.1"/>
    <property type="molecule type" value="Genomic_DNA"/>
</dbReference>
<evidence type="ECO:0000313" key="3">
    <source>
        <dbReference type="Proteomes" id="UP001177023"/>
    </source>
</evidence>
<dbReference type="InterPro" id="IPR011333">
    <property type="entry name" value="SKP1/BTB/POZ_sf"/>
</dbReference>
<evidence type="ECO:0000259" key="1">
    <source>
        <dbReference type="SMART" id="SM00225"/>
    </source>
</evidence>
<comment type="caution">
    <text evidence="2">The sequence shown here is derived from an EMBL/GenBank/DDBJ whole genome shotgun (WGS) entry which is preliminary data.</text>
</comment>
<gene>
    <name evidence="2" type="ORF">MSPICULIGERA_LOCUS23803</name>
</gene>
<evidence type="ECO:0000313" key="2">
    <source>
        <dbReference type="EMBL" id="CAJ0585793.1"/>
    </source>
</evidence>
<reference evidence="2" key="1">
    <citation type="submission" date="2023-06" db="EMBL/GenBank/DDBJ databases">
        <authorList>
            <person name="Delattre M."/>
        </authorList>
    </citation>
    <scope>NUCLEOTIDE SEQUENCE</scope>
    <source>
        <strain evidence="2">AF72</strain>
    </source>
</reference>
<dbReference type="InterPro" id="IPR003131">
    <property type="entry name" value="T1-type_BTB"/>
</dbReference>
<dbReference type="Pfam" id="PF02214">
    <property type="entry name" value="BTB_2"/>
    <property type="match status" value="1"/>
</dbReference>
<sequence length="340" mass="38684">MLTTNQQTLIELSVGGKFHDTTLATLLSDQDSMLAAMFSGRWDLPKTEAGRRFIDRDGTHFAEILNHLRGTHVLPNEADVLEKLLEEAKYYQLRPLVARIEAHDLFVRPVHVIYQQRGERSVRGLPLVNFFQLAHLRRERDSFLARTAQKLYDNGSHHSRVLTIILVDLGRAHDDLSATALAHKPSFYTPATDRTAFADFDATITIGADLNVQISALSILRRGRARELLLKSALDTVFHYLRTGEVHLHFCLNEFRRHLEKDYTRLTEEAASGTAIDTAREPRLSWIDVINQMNSHSIIDDLVMPLVCDVAGYFGLQQFVRLSKESALMKKKPFLRTNSI</sequence>
<proteinExistence type="predicted"/>
<dbReference type="SUPFAM" id="SSF54695">
    <property type="entry name" value="POZ domain"/>
    <property type="match status" value="1"/>
</dbReference>
<feature type="non-terminal residue" evidence="2">
    <location>
        <position position="1"/>
    </location>
</feature>
<dbReference type="Gene3D" id="3.30.710.10">
    <property type="entry name" value="Potassium Channel Kv1.1, Chain A"/>
    <property type="match status" value="1"/>
</dbReference>
<feature type="domain" description="BTB" evidence="1">
    <location>
        <begin position="8"/>
        <end position="108"/>
    </location>
</feature>
<name>A0AA36DEI4_9BILA</name>
<organism evidence="2 3">
    <name type="scientific">Mesorhabditis spiculigera</name>
    <dbReference type="NCBI Taxonomy" id="96644"/>
    <lineage>
        <taxon>Eukaryota</taxon>
        <taxon>Metazoa</taxon>
        <taxon>Ecdysozoa</taxon>
        <taxon>Nematoda</taxon>
        <taxon>Chromadorea</taxon>
        <taxon>Rhabditida</taxon>
        <taxon>Rhabditina</taxon>
        <taxon>Rhabditomorpha</taxon>
        <taxon>Rhabditoidea</taxon>
        <taxon>Rhabditidae</taxon>
        <taxon>Mesorhabditinae</taxon>
        <taxon>Mesorhabditis</taxon>
    </lineage>
</organism>
<dbReference type="PANTHER" id="PTHR11145:SF8">
    <property type="entry name" value="RE57120P"/>
    <property type="match status" value="1"/>
</dbReference>
<dbReference type="SMART" id="SM00225">
    <property type="entry name" value="BTB"/>
    <property type="match status" value="1"/>
</dbReference>
<dbReference type="PANTHER" id="PTHR11145">
    <property type="entry name" value="BTB/POZ DOMAIN-CONTAINING ADAPTER FOR CUL3-MEDIATED RHOA DEGRADATION PROTEIN FAMILY MEMBER"/>
    <property type="match status" value="1"/>
</dbReference>
<dbReference type="AlphaFoldDB" id="A0AA36DEI4"/>
<dbReference type="Proteomes" id="UP001177023">
    <property type="component" value="Unassembled WGS sequence"/>
</dbReference>
<keyword evidence="3" id="KW-1185">Reference proteome</keyword>
<dbReference type="GO" id="GO:0051260">
    <property type="term" value="P:protein homooligomerization"/>
    <property type="evidence" value="ECO:0007669"/>
    <property type="project" value="InterPro"/>
</dbReference>
<accession>A0AA36DEI4</accession>
<protein>
    <recommendedName>
        <fullName evidence="1">BTB domain-containing protein</fullName>
    </recommendedName>
</protein>